<sequence>MQWIALLSVGVGMAGAASAADMSLGEFEYNNSCAQCHGPDAKGQGPVTAFLRNLPPDLTMLQKNNDGVFPFANVYAVIDGSAQVDVHGRDMPLWGNRYRQRVENDPEGDFSPDDTEVYVRTRILALIDYLATMQAK</sequence>
<dbReference type="EMBL" id="WWEN01000007">
    <property type="protein sequence ID" value="MYM56689.1"/>
    <property type="molecule type" value="Genomic_DNA"/>
</dbReference>
<dbReference type="SUPFAM" id="SSF46626">
    <property type="entry name" value="Cytochrome c"/>
    <property type="match status" value="1"/>
</dbReference>
<evidence type="ECO:0000256" key="3">
    <source>
        <dbReference type="ARBA" id="ARBA00023004"/>
    </source>
</evidence>
<organism evidence="7 8">
    <name type="scientific">Thalassovita mangrovi</name>
    <dbReference type="NCBI Taxonomy" id="2692236"/>
    <lineage>
        <taxon>Bacteria</taxon>
        <taxon>Pseudomonadati</taxon>
        <taxon>Pseudomonadota</taxon>
        <taxon>Alphaproteobacteria</taxon>
        <taxon>Rhodobacterales</taxon>
        <taxon>Roseobacteraceae</taxon>
        <taxon>Thalassovita</taxon>
    </lineage>
</organism>
<dbReference type="Proteomes" id="UP000479043">
    <property type="component" value="Unassembled WGS sequence"/>
</dbReference>
<accession>A0A6L8LU72</accession>
<evidence type="ECO:0000259" key="6">
    <source>
        <dbReference type="PROSITE" id="PS51007"/>
    </source>
</evidence>
<keyword evidence="2 4" id="KW-0479">Metal-binding</keyword>
<evidence type="ECO:0000256" key="2">
    <source>
        <dbReference type="ARBA" id="ARBA00022723"/>
    </source>
</evidence>
<dbReference type="PROSITE" id="PS51007">
    <property type="entry name" value="CYTC"/>
    <property type="match status" value="1"/>
</dbReference>
<dbReference type="GO" id="GO:0046872">
    <property type="term" value="F:metal ion binding"/>
    <property type="evidence" value="ECO:0007669"/>
    <property type="project" value="UniProtKB-KW"/>
</dbReference>
<dbReference type="InterPro" id="IPR036909">
    <property type="entry name" value="Cyt_c-like_dom_sf"/>
</dbReference>
<protein>
    <recommendedName>
        <fullName evidence="6">Cytochrome c domain-containing protein</fullName>
    </recommendedName>
</protein>
<dbReference type="GO" id="GO:0009055">
    <property type="term" value="F:electron transfer activity"/>
    <property type="evidence" value="ECO:0007669"/>
    <property type="project" value="InterPro"/>
</dbReference>
<name>A0A6L8LU72_9RHOB</name>
<evidence type="ECO:0000313" key="8">
    <source>
        <dbReference type="Proteomes" id="UP000479043"/>
    </source>
</evidence>
<gene>
    <name evidence="7" type="ORF">GR167_15325</name>
</gene>
<dbReference type="InterPro" id="IPR009056">
    <property type="entry name" value="Cyt_c-like_dom"/>
</dbReference>
<feature type="signal peptide" evidence="5">
    <location>
        <begin position="1"/>
        <end position="19"/>
    </location>
</feature>
<evidence type="ECO:0000256" key="5">
    <source>
        <dbReference type="SAM" id="SignalP"/>
    </source>
</evidence>
<evidence type="ECO:0000256" key="1">
    <source>
        <dbReference type="ARBA" id="ARBA00022617"/>
    </source>
</evidence>
<reference evidence="7 8" key="1">
    <citation type="submission" date="2020-01" db="EMBL/GenBank/DDBJ databases">
        <authorList>
            <person name="Chen S."/>
        </authorList>
    </citation>
    <scope>NUCLEOTIDE SEQUENCE [LARGE SCALE GENOMIC DNA]</scope>
    <source>
        <strain evidence="7 8">GS-10</strain>
    </source>
</reference>
<dbReference type="AlphaFoldDB" id="A0A6L8LU72"/>
<keyword evidence="1 4" id="KW-0349">Heme</keyword>
<proteinExistence type="predicted"/>
<dbReference type="GO" id="GO:0020037">
    <property type="term" value="F:heme binding"/>
    <property type="evidence" value="ECO:0007669"/>
    <property type="project" value="InterPro"/>
</dbReference>
<feature type="domain" description="Cytochrome c" evidence="6">
    <location>
        <begin position="20"/>
        <end position="134"/>
    </location>
</feature>
<keyword evidence="5" id="KW-0732">Signal</keyword>
<dbReference type="Gene3D" id="1.10.760.10">
    <property type="entry name" value="Cytochrome c-like domain"/>
    <property type="match status" value="1"/>
</dbReference>
<evidence type="ECO:0000313" key="7">
    <source>
        <dbReference type="EMBL" id="MYM56689.1"/>
    </source>
</evidence>
<feature type="chain" id="PRO_5027034292" description="Cytochrome c domain-containing protein" evidence="5">
    <location>
        <begin position="20"/>
        <end position="136"/>
    </location>
</feature>
<keyword evidence="3 4" id="KW-0408">Iron</keyword>
<comment type="caution">
    <text evidence="7">The sequence shown here is derived from an EMBL/GenBank/DDBJ whole genome shotgun (WGS) entry which is preliminary data.</text>
</comment>
<evidence type="ECO:0000256" key="4">
    <source>
        <dbReference type="PROSITE-ProRule" id="PRU00433"/>
    </source>
</evidence>
<keyword evidence="8" id="KW-1185">Reference proteome</keyword>